<keyword evidence="1" id="KW-1133">Transmembrane helix</keyword>
<dbReference type="AlphaFoldDB" id="A0AA96RF45"/>
<feature type="transmembrane region" description="Helical" evidence="1">
    <location>
        <begin position="6"/>
        <end position="27"/>
    </location>
</feature>
<name>A0AA96RF45_9BACL</name>
<feature type="transmembrane region" description="Helical" evidence="1">
    <location>
        <begin position="61"/>
        <end position="79"/>
    </location>
</feature>
<feature type="transmembrane region" description="Helical" evidence="1">
    <location>
        <begin position="34"/>
        <end position="55"/>
    </location>
</feature>
<accession>A0AA96RF45</accession>
<feature type="transmembrane region" description="Helical" evidence="1">
    <location>
        <begin position="149"/>
        <end position="169"/>
    </location>
</feature>
<dbReference type="Proteomes" id="UP001305702">
    <property type="component" value="Chromosome"/>
</dbReference>
<evidence type="ECO:0000313" key="3">
    <source>
        <dbReference type="Proteomes" id="UP001305702"/>
    </source>
</evidence>
<dbReference type="RefSeq" id="WP_315604857.1">
    <property type="nucleotide sequence ID" value="NZ_CP130318.1"/>
</dbReference>
<reference evidence="2 3" key="1">
    <citation type="submission" date="2022-02" db="EMBL/GenBank/DDBJ databases">
        <title>Paenibacillus sp. MBLB1776 Whole Genome Shotgun Sequencing.</title>
        <authorList>
            <person name="Hwang C.Y."/>
            <person name="Cho E.-S."/>
            <person name="Seo M.-J."/>
        </authorList>
    </citation>
    <scope>NUCLEOTIDE SEQUENCE [LARGE SCALE GENOMIC DNA]</scope>
    <source>
        <strain evidence="2 3">MBLB1776</strain>
    </source>
</reference>
<gene>
    <name evidence="2" type="ORF">MJA45_26355</name>
</gene>
<keyword evidence="1" id="KW-0812">Transmembrane</keyword>
<keyword evidence="1" id="KW-0472">Membrane</keyword>
<evidence type="ECO:0000313" key="2">
    <source>
        <dbReference type="EMBL" id="WNQ11081.1"/>
    </source>
</evidence>
<keyword evidence="3" id="KW-1185">Reference proteome</keyword>
<evidence type="ECO:0008006" key="4">
    <source>
        <dbReference type="Google" id="ProtNLM"/>
    </source>
</evidence>
<sequence>MIPVLLIGSEIAFWVFVAAGLACRYLLRRPKLGVVLLACTPVIDLVILLTAYADLRNGGTAGWAHGLSAVYIGGSLAFGSRMIRWADLRFAHWFAGGPAPVKKYGAEHARYERSGWLLHAAAWIIGCGLLYGMMLLADEGSTESLLKVIRIWTLVLGLDFLISFSYSLWPRQPKPKAGTGRV</sequence>
<feature type="transmembrane region" description="Helical" evidence="1">
    <location>
        <begin position="116"/>
        <end position="137"/>
    </location>
</feature>
<dbReference type="KEGG" id="paun:MJA45_26355"/>
<proteinExistence type="predicted"/>
<organism evidence="2 3">
    <name type="scientific">Paenibacillus aurantius</name>
    <dbReference type="NCBI Taxonomy" id="2918900"/>
    <lineage>
        <taxon>Bacteria</taxon>
        <taxon>Bacillati</taxon>
        <taxon>Bacillota</taxon>
        <taxon>Bacilli</taxon>
        <taxon>Bacillales</taxon>
        <taxon>Paenibacillaceae</taxon>
        <taxon>Paenibacillus</taxon>
    </lineage>
</organism>
<evidence type="ECO:0000256" key="1">
    <source>
        <dbReference type="SAM" id="Phobius"/>
    </source>
</evidence>
<protein>
    <recommendedName>
        <fullName evidence="4">YmcC</fullName>
    </recommendedName>
</protein>
<dbReference type="EMBL" id="CP130318">
    <property type="protein sequence ID" value="WNQ11081.1"/>
    <property type="molecule type" value="Genomic_DNA"/>
</dbReference>